<evidence type="ECO:0000313" key="2">
    <source>
        <dbReference type="EMBL" id="TWF71731.1"/>
    </source>
</evidence>
<evidence type="ECO:0000256" key="1">
    <source>
        <dbReference type="SAM" id="MobiDB-lite"/>
    </source>
</evidence>
<feature type="region of interest" description="Disordered" evidence="1">
    <location>
        <begin position="15"/>
        <end position="34"/>
    </location>
</feature>
<comment type="caution">
    <text evidence="2">The sequence shown here is derived from an EMBL/GenBank/DDBJ whole genome shotgun (WGS) entry which is preliminary data.</text>
</comment>
<keyword evidence="3" id="KW-1185">Reference proteome</keyword>
<organism evidence="2 3">
    <name type="scientific">Kitasatospora viridis</name>
    <dbReference type="NCBI Taxonomy" id="281105"/>
    <lineage>
        <taxon>Bacteria</taxon>
        <taxon>Bacillati</taxon>
        <taxon>Actinomycetota</taxon>
        <taxon>Actinomycetes</taxon>
        <taxon>Kitasatosporales</taxon>
        <taxon>Streptomycetaceae</taxon>
        <taxon>Kitasatospora</taxon>
    </lineage>
</organism>
<dbReference type="Proteomes" id="UP000317940">
    <property type="component" value="Unassembled WGS sequence"/>
</dbReference>
<gene>
    <name evidence="2" type="ORF">FHX73_18102</name>
</gene>
<sequence length="92" mass="10283">MNDIDDRLHRAVRDLQTADATRPTYGVFDDADDGRLIEGGFPSADAAEGIAEYYRAEGEQVRVEPQCHQHPGYPEGEQCEDCAEPNEKETSR</sequence>
<feature type="region of interest" description="Disordered" evidence="1">
    <location>
        <begin position="67"/>
        <end position="92"/>
    </location>
</feature>
<reference evidence="2 3" key="1">
    <citation type="submission" date="2019-06" db="EMBL/GenBank/DDBJ databases">
        <title>Sequencing the genomes of 1000 actinobacteria strains.</title>
        <authorList>
            <person name="Klenk H.-P."/>
        </authorList>
    </citation>
    <scope>NUCLEOTIDE SEQUENCE [LARGE SCALE GENOMIC DNA]</scope>
    <source>
        <strain evidence="2 3">DSM 44826</strain>
    </source>
</reference>
<dbReference type="AlphaFoldDB" id="A0A561SA32"/>
<dbReference type="EMBL" id="VIWT01000008">
    <property type="protein sequence ID" value="TWF71731.1"/>
    <property type="molecule type" value="Genomic_DNA"/>
</dbReference>
<accession>A0A561SA32</accession>
<dbReference type="RefSeq" id="WP_145911525.1">
    <property type="nucleotide sequence ID" value="NZ_BAAAMZ010000022.1"/>
</dbReference>
<protein>
    <submittedName>
        <fullName evidence="2">Uncharacterized protein</fullName>
    </submittedName>
</protein>
<proteinExistence type="predicted"/>
<evidence type="ECO:0000313" key="3">
    <source>
        <dbReference type="Proteomes" id="UP000317940"/>
    </source>
</evidence>
<name>A0A561SA32_9ACTN</name>